<protein>
    <submittedName>
        <fullName evidence="9">Four-carbon acid sugar kinase family protein</fullName>
    </submittedName>
</protein>
<evidence type="ECO:0000313" key="9">
    <source>
        <dbReference type="EMBL" id="MTH62491.1"/>
    </source>
</evidence>
<dbReference type="OrthoDB" id="191465at2"/>
<organism evidence="9 10">
    <name type="scientific">Paracoccus litorisediminis</name>
    <dbReference type="NCBI Taxonomy" id="2006130"/>
    <lineage>
        <taxon>Bacteria</taxon>
        <taxon>Pseudomonadati</taxon>
        <taxon>Pseudomonadota</taxon>
        <taxon>Alphaproteobacteria</taxon>
        <taxon>Rhodobacterales</taxon>
        <taxon>Paracoccaceae</taxon>
        <taxon>Paracoccus</taxon>
    </lineage>
</organism>
<feature type="domain" description="Four-carbon acid sugar kinase nucleotide binding" evidence="8">
    <location>
        <begin position="254"/>
        <end position="410"/>
    </location>
</feature>
<evidence type="ECO:0000256" key="3">
    <source>
        <dbReference type="ARBA" id="ARBA00022741"/>
    </source>
</evidence>
<dbReference type="SUPFAM" id="SSF142764">
    <property type="entry name" value="YgbK-like"/>
    <property type="match status" value="1"/>
</dbReference>
<evidence type="ECO:0000256" key="2">
    <source>
        <dbReference type="ARBA" id="ARBA00022679"/>
    </source>
</evidence>
<evidence type="ECO:0000256" key="6">
    <source>
        <dbReference type="ARBA" id="ARBA00023277"/>
    </source>
</evidence>
<comment type="caution">
    <text evidence="9">The sequence shown here is derived from an EMBL/GenBank/DDBJ whole genome shotgun (WGS) entry which is preliminary data.</text>
</comment>
<dbReference type="AlphaFoldDB" id="A0A844HYE7"/>
<dbReference type="Pfam" id="PF07005">
    <property type="entry name" value="SBD_N"/>
    <property type="match status" value="1"/>
</dbReference>
<comment type="similarity">
    <text evidence="1">Belongs to the four-carbon acid sugar kinase family.</text>
</comment>
<reference evidence="9 10" key="1">
    <citation type="submission" date="2019-11" db="EMBL/GenBank/DDBJ databases">
        <authorList>
            <person name="Dong K."/>
        </authorList>
    </citation>
    <scope>NUCLEOTIDE SEQUENCE [LARGE SCALE GENOMIC DNA]</scope>
    <source>
        <strain evidence="9 10">NBRC 112902</strain>
    </source>
</reference>
<evidence type="ECO:0000256" key="1">
    <source>
        <dbReference type="ARBA" id="ARBA00005715"/>
    </source>
</evidence>
<gene>
    <name evidence="9" type="ORF">GL300_25255</name>
</gene>
<keyword evidence="5" id="KW-0067">ATP-binding</keyword>
<dbReference type="InterPro" id="IPR010737">
    <property type="entry name" value="4-carb_acid_sugar_kinase_N"/>
</dbReference>
<evidence type="ECO:0000259" key="7">
    <source>
        <dbReference type="Pfam" id="PF07005"/>
    </source>
</evidence>
<proteinExistence type="inferred from homology"/>
<keyword evidence="3" id="KW-0547">Nucleotide-binding</keyword>
<keyword evidence="10" id="KW-1185">Reference proteome</keyword>
<evidence type="ECO:0000259" key="8">
    <source>
        <dbReference type="Pfam" id="PF17042"/>
    </source>
</evidence>
<dbReference type="EMBL" id="WMIG01000038">
    <property type="protein sequence ID" value="MTH62491.1"/>
    <property type="molecule type" value="Genomic_DNA"/>
</dbReference>
<dbReference type="Pfam" id="PF17042">
    <property type="entry name" value="NBD_C"/>
    <property type="match status" value="1"/>
</dbReference>
<dbReference type="Proteomes" id="UP000449846">
    <property type="component" value="Unassembled WGS sequence"/>
</dbReference>
<name>A0A844HYE7_9RHOB</name>
<dbReference type="InterPro" id="IPR037051">
    <property type="entry name" value="4-carb_acid_sugar_kinase_N_sf"/>
</dbReference>
<dbReference type="RefSeq" id="WP_155042435.1">
    <property type="nucleotide sequence ID" value="NZ_WMIG01000038.1"/>
</dbReference>
<feature type="domain" description="Four-carbon acid sugar kinase N-terminal" evidence="7">
    <location>
        <begin position="6"/>
        <end position="219"/>
    </location>
</feature>
<keyword evidence="2" id="KW-0808">Transferase</keyword>
<keyword evidence="6" id="KW-0119">Carbohydrate metabolism</keyword>
<evidence type="ECO:0000313" key="10">
    <source>
        <dbReference type="Proteomes" id="UP000449846"/>
    </source>
</evidence>
<evidence type="ECO:0000256" key="5">
    <source>
        <dbReference type="ARBA" id="ARBA00022840"/>
    </source>
</evidence>
<dbReference type="Gene3D" id="3.40.980.20">
    <property type="entry name" value="Four-carbon acid sugar kinase, nucleotide binding domain"/>
    <property type="match status" value="1"/>
</dbReference>
<sequence>MKPVYGIVSDDFTGGLLVASYFEQAGLECPVYFDPITAVAEPPAAPIAVIAGRMRLAPVAEARSELTAALDALDALGCDCVAYKACATFDSTPEGNIGPAAEMLSARYDQKPLLISAGFPEFGTTVFQGHMFVRDTPVNESHKRFDPVTPMPDPNLARFLSLQTETPVGLIPHDVLIKGPAAAQLALTDRLAAGFRHVLLDTADKGDIDTSTTLVQQSRAFVASDPLVVSHGLARCAALTGTAPPTCHAEGPLAVLVGSVGPVAEAQLAAFAAQHPVHHIDLLDPDSTAAQIDAALTFAALHLGTRPFAITTQTDADGVAAAQAQLGRIGAARKAEHMLAEIARRLHAAGARRFIVVGGETSGAVVGALGITRMRSMPRGPLGGGFCVAEGPDPVSFFLKSGKLGVTDVLVRAIDAMRN</sequence>
<accession>A0A844HYE7</accession>
<keyword evidence="4 9" id="KW-0418">Kinase</keyword>
<dbReference type="InterPro" id="IPR042213">
    <property type="entry name" value="NBD_C_sf"/>
</dbReference>
<dbReference type="GO" id="GO:0005524">
    <property type="term" value="F:ATP binding"/>
    <property type="evidence" value="ECO:0007669"/>
    <property type="project" value="UniProtKB-KW"/>
</dbReference>
<dbReference type="GO" id="GO:0016301">
    <property type="term" value="F:kinase activity"/>
    <property type="evidence" value="ECO:0007669"/>
    <property type="project" value="UniProtKB-KW"/>
</dbReference>
<evidence type="ECO:0000256" key="4">
    <source>
        <dbReference type="ARBA" id="ARBA00022777"/>
    </source>
</evidence>
<dbReference type="InterPro" id="IPR031475">
    <property type="entry name" value="NBD_C"/>
</dbReference>
<dbReference type="Gene3D" id="3.40.50.10840">
    <property type="entry name" value="Putative sugar-binding, N-terminal domain"/>
    <property type="match status" value="1"/>
</dbReference>